<dbReference type="InterPro" id="IPR058876">
    <property type="entry name" value="Ig-like_ZP"/>
</dbReference>
<keyword evidence="1" id="KW-1015">Disulfide bond</keyword>
<organism evidence="4 5">
    <name type="scientific">Pagothenia borchgrevinki</name>
    <name type="common">Bald rockcod</name>
    <name type="synonym">Trematomus borchgrevinki</name>
    <dbReference type="NCBI Taxonomy" id="8213"/>
    <lineage>
        <taxon>Eukaryota</taxon>
        <taxon>Metazoa</taxon>
        <taxon>Chordata</taxon>
        <taxon>Craniata</taxon>
        <taxon>Vertebrata</taxon>
        <taxon>Euteleostomi</taxon>
        <taxon>Actinopterygii</taxon>
        <taxon>Neopterygii</taxon>
        <taxon>Teleostei</taxon>
        <taxon>Neoteleostei</taxon>
        <taxon>Acanthomorphata</taxon>
        <taxon>Eupercaria</taxon>
        <taxon>Perciformes</taxon>
        <taxon>Notothenioidei</taxon>
        <taxon>Nototheniidae</taxon>
        <taxon>Pagothenia</taxon>
    </lineage>
</organism>
<evidence type="ECO:0000313" key="5">
    <source>
        <dbReference type="Proteomes" id="UP001619887"/>
    </source>
</evidence>
<accession>A0ABD2GER7</accession>
<dbReference type="PROSITE" id="PS51034">
    <property type="entry name" value="ZP_2"/>
    <property type="match status" value="1"/>
</dbReference>
<sequence length="917" mass="102657">MGCLAGLGWFILLVAVVNIEAQNKHPIKINSKCLGNLLRVDVSRLGGSFLEVSAVINNSSIILTPSLSSQCGFTIKKDHLGNAVIYASVQNCFAQNLDDKAFTTKLGLRLQSDIVVEDEFHLVEETCYYSPWASREIICKPNYMEVSVKKAAPNEYNLPAYPDSDPRKAAEQPMDASFRINTVVFFTPEERVMQVDEAQINGYGISSTPTRLLLRSPNPSRETYIKDVAGVPMTVLSTSIIFEKTKLTTQLYAGAACPQAQGGVFFTETSIRWFLPRRIDPLICPKHFRLLEVNMGVDGRKLEATEISARNYSLTLDDLYVIVEIPIGAAGCQIKSHAQDGQYFTSYMIELMLELLWTEDDTNEDTRYKVFLPVETPLQLQPPQVIDATVPKEMMFKALIGPVGFDVMLKNISSPSEVLSLADCIARGFKVFDQMSPNGCSKVYTVEVPFTDRVVGQRKEKGVTMYNLHLTFGFLVLPKHTPFTATAYLRTKLEDIARPSSALSSVAPPSAAPPSVSGSCDDKNFHVLVKYGTKGFNFETLMGKRMLTGSLAQQYGLMVNDTHFSLIVPYSAADATVEAVQSSSSIKSRLDVTLRHPKTNKNIQDFSLTCNFVTKLIECFPNGTITALAITMESVPSLNPRRLTLRNPACGPTYSNDQYAYFVFTANSCGTTRKFLPNMMLYENEIFITDELELRKLSQSKEPDFVLKVFCYYDINTNQAIGFNTRPRRSEPYADDARGEMQVEMRVALDDSYSVFQRVEDDPITKYQRQPLYFEVELMGSYNPKVSLELAYCWATLEEDKMSLPRWDLIVNGCANSRDPHPVIFHSVLPKGRVHYPSNFKRFEVPMFAFAGDKDNLNRQVFVHCEVVICDVRNPVDAACNVQCSDHDNTMKGQKRAVSDDPGFKRVSSGPIIIMSP</sequence>
<dbReference type="Pfam" id="PF26562">
    <property type="entry name" value="Ig-like"/>
    <property type="match status" value="1"/>
</dbReference>
<evidence type="ECO:0000256" key="2">
    <source>
        <dbReference type="SAM" id="SignalP"/>
    </source>
</evidence>
<dbReference type="Gene3D" id="2.60.40.4100">
    <property type="entry name" value="Zona pellucida, ZP-C domain"/>
    <property type="match status" value="1"/>
</dbReference>
<dbReference type="PANTHER" id="PTHR47130">
    <property type="entry name" value="SI:DKEY-19B23.11-RELATED"/>
    <property type="match status" value="1"/>
</dbReference>
<keyword evidence="5" id="KW-1185">Reference proteome</keyword>
<dbReference type="Gene3D" id="2.60.40.3210">
    <property type="entry name" value="Zona pellucida, ZP-N domain"/>
    <property type="match status" value="1"/>
</dbReference>
<feature type="domain" description="ZP" evidence="3">
    <location>
        <begin position="618"/>
        <end position="887"/>
    </location>
</feature>
<dbReference type="InterPro" id="IPR055355">
    <property type="entry name" value="ZP-C"/>
</dbReference>
<dbReference type="Pfam" id="PF23344">
    <property type="entry name" value="ZP-N"/>
    <property type="match status" value="1"/>
</dbReference>
<gene>
    <name evidence="4" type="ORF">OYC64_005003</name>
</gene>
<proteinExistence type="predicted"/>
<evidence type="ECO:0000256" key="1">
    <source>
        <dbReference type="ARBA" id="ARBA00023157"/>
    </source>
</evidence>
<dbReference type="AlphaFoldDB" id="A0ABD2GER7"/>
<keyword evidence="2" id="KW-0732">Signal</keyword>
<feature type="signal peptide" evidence="2">
    <location>
        <begin position="1"/>
        <end position="21"/>
    </location>
</feature>
<evidence type="ECO:0000313" key="4">
    <source>
        <dbReference type="EMBL" id="KAL3052367.1"/>
    </source>
</evidence>
<feature type="chain" id="PRO_5044852911" description="ZP domain-containing protein" evidence="2">
    <location>
        <begin position="22"/>
        <end position="917"/>
    </location>
</feature>
<reference evidence="4 5" key="2">
    <citation type="journal article" date="2024" name="G3 (Bethesda)">
        <title>The genome of the cryopelagic Antarctic bald notothen, Trematomus borchgrevinki.</title>
        <authorList>
            <person name="Rayamajhi N."/>
            <person name="Rivera-Colon A.G."/>
            <person name="Minhas B.F."/>
            <person name="Cheng C.C."/>
            <person name="Catchen J.M."/>
        </authorList>
    </citation>
    <scope>NUCLEOTIDE SEQUENCE [LARGE SCALE GENOMIC DNA]</scope>
    <source>
        <strain evidence="4">AGRC-2024</strain>
    </source>
</reference>
<name>A0ABD2GER7_PAGBO</name>
<dbReference type="InterPro" id="IPR042235">
    <property type="entry name" value="ZP-C_dom"/>
</dbReference>
<dbReference type="EMBL" id="JBIYXZ010002079">
    <property type="protein sequence ID" value="KAL3052367.1"/>
    <property type="molecule type" value="Genomic_DNA"/>
</dbReference>
<dbReference type="InterPro" id="IPR001507">
    <property type="entry name" value="ZP_dom"/>
</dbReference>
<dbReference type="SMART" id="SM00241">
    <property type="entry name" value="ZP"/>
    <property type="match status" value="1"/>
</dbReference>
<dbReference type="PANTHER" id="PTHR47130:SF3">
    <property type="entry name" value="ZONA PELLUCIDA PROTEIN"/>
    <property type="match status" value="1"/>
</dbReference>
<evidence type="ECO:0000259" key="3">
    <source>
        <dbReference type="PROSITE" id="PS51034"/>
    </source>
</evidence>
<reference evidence="4 5" key="1">
    <citation type="journal article" date="2022" name="G3 (Bethesda)">
        <title>Evaluating Illumina-, Nanopore-, and PacBio-based genome assembly strategies with the bald notothen, Trematomus borchgrevinki.</title>
        <authorList>
            <person name="Rayamajhi N."/>
            <person name="Cheng C.C."/>
            <person name="Catchen J.M."/>
        </authorList>
    </citation>
    <scope>NUCLEOTIDE SEQUENCE [LARGE SCALE GENOMIC DNA]</scope>
    <source>
        <strain evidence="4">AGRC-2024</strain>
    </source>
</reference>
<dbReference type="Pfam" id="PF00100">
    <property type="entry name" value="Zona_pellucida"/>
    <property type="match status" value="1"/>
</dbReference>
<dbReference type="Proteomes" id="UP001619887">
    <property type="component" value="Unassembled WGS sequence"/>
</dbReference>
<comment type="caution">
    <text evidence="4">The sequence shown here is derived from an EMBL/GenBank/DDBJ whole genome shotgun (WGS) entry which is preliminary data.</text>
</comment>
<dbReference type="InterPro" id="IPR055356">
    <property type="entry name" value="ZP-N"/>
</dbReference>
<protein>
    <recommendedName>
        <fullName evidence="3">ZP domain-containing protein</fullName>
    </recommendedName>
</protein>